<evidence type="ECO:0000256" key="5">
    <source>
        <dbReference type="ARBA" id="ARBA00022664"/>
    </source>
</evidence>
<dbReference type="InterPro" id="IPR053822">
    <property type="entry name" value="SDE2-like_dom"/>
</dbReference>
<feature type="compositionally biased region" description="Basic and acidic residues" evidence="9">
    <location>
        <begin position="167"/>
        <end position="177"/>
    </location>
</feature>
<dbReference type="Pfam" id="PF22782">
    <property type="entry name" value="SDE2"/>
    <property type="match status" value="1"/>
</dbReference>
<evidence type="ECO:0000256" key="3">
    <source>
        <dbReference type="ARBA" id="ARBA00008726"/>
    </source>
</evidence>
<accession>A0AAU9KNW3</accession>
<feature type="region of interest" description="Disordered" evidence="9">
    <location>
        <begin position="119"/>
        <end position="146"/>
    </location>
</feature>
<feature type="domain" description="SDE2-like" evidence="10">
    <location>
        <begin position="65"/>
        <end position="161"/>
    </location>
</feature>
<feature type="region of interest" description="Disordered" evidence="9">
    <location>
        <begin position="167"/>
        <end position="193"/>
    </location>
</feature>
<dbReference type="InterPro" id="IPR051421">
    <property type="entry name" value="RNA_Proc_DNA_Dmg_Regulator"/>
</dbReference>
<gene>
    <name evidence="11" type="ORF">BSTOLATCC_MIC65126</name>
</gene>
<evidence type="ECO:0000256" key="2">
    <source>
        <dbReference type="ARBA" id="ARBA00004496"/>
    </source>
</evidence>
<feature type="compositionally biased region" description="Basic and acidic residues" evidence="9">
    <location>
        <begin position="184"/>
        <end position="193"/>
    </location>
</feature>
<keyword evidence="8" id="KW-0131">Cell cycle</keyword>
<proteinExistence type="inferred from homology"/>
<evidence type="ECO:0000313" key="12">
    <source>
        <dbReference type="Proteomes" id="UP001162131"/>
    </source>
</evidence>
<name>A0AAU9KNW3_9CILI</name>
<dbReference type="Proteomes" id="UP001162131">
    <property type="component" value="Unassembled WGS sequence"/>
</dbReference>
<dbReference type="PANTHER" id="PTHR12786:SF1">
    <property type="entry name" value="SPLICING REGULATOR SDE2"/>
    <property type="match status" value="1"/>
</dbReference>
<keyword evidence="7" id="KW-0539">Nucleus</keyword>
<reference evidence="11" key="1">
    <citation type="submission" date="2021-09" db="EMBL/GenBank/DDBJ databases">
        <authorList>
            <consortium name="AG Swart"/>
            <person name="Singh M."/>
            <person name="Singh A."/>
            <person name="Seah K."/>
            <person name="Emmerich C."/>
        </authorList>
    </citation>
    <scope>NUCLEOTIDE SEQUENCE</scope>
    <source>
        <strain evidence="11">ATCC30299</strain>
    </source>
</reference>
<feature type="compositionally biased region" description="Basic and acidic residues" evidence="9">
    <location>
        <begin position="119"/>
        <end position="131"/>
    </location>
</feature>
<comment type="similarity">
    <text evidence="3">Belongs to the SDE2 family.</text>
</comment>
<evidence type="ECO:0000256" key="8">
    <source>
        <dbReference type="ARBA" id="ARBA00023306"/>
    </source>
</evidence>
<dbReference type="AlphaFoldDB" id="A0AAU9KNW3"/>
<keyword evidence="6" id="KW-0508">mRNA splicing</keyword>
<evidence type="ECO:0000256" key="1">
    <source>
        <dbReference type="ARBA" id="ARBA00004123"/>
    </source>
</evidence>
<protein>
    <recommendedName>
        <fullName evidence="10">SDE2-like domain-containing protein</fullName>
    </recommendedName>
</protein>
<sequence length="193" mass="22062">MNKILVRGIDSKLSEFSCENYENFVEEYSEWTKIPREHLRISQCSRGVSEINPDFIVCVSLKVCGGKGGFGSLLRGQGMFARVDNFEACRDLNGRRIRHINDEIRLAQWKQKQAEKEEEERKKAEEKEEKVVVPAKRKTKADPNYKSAVDDCVKGVKSALAAGLKKKNDEPIKKAKIEEEDNEKDNKINDKSN</sequence>
<comment type="caution">
    <text evidence="11">The sequence shown here is derived from an EMBL/GenBank/DDBJ whole genome shotgun (WGS) entry which is preliminary data.</text>
</comment>
<dbReference type="GO" id="GO:0005737">
    <property type="term" value="C:cytoplasm"/>
    <property type="evidence" value="ECO:0007669"/>
    <property type="project" value="UniProtKB-SubCell"/>
</dbReference>
<evidence type="ECO:0000256" key="6">
    <source>
        <dbReference type="ARBA" id="ARBA00023187"/>
    </source>
</evidence>
<dbReference type="GO" id="GO:0005634">
    <property type="term" value="C:nucleus"/>
    <property type="evidence" value="ECO:0007669"/>
    <property type="project" value="UniProtKB-SubCell"/>
</dbReference>
<dbReference type="PANTHER" id="PTHR12786">
    <property type="entry name" value="SPLICING FACTOR SF3A-RELATED"/>
    <property type="match status" value="1"/>
</dbReference>
<evidence type="ECO:0000256" key="7">
    <source>
        <dbReference type="ARBA" id="ARBA00023242"/>
    </source>
</evidence>
<keyword evidence="12" id="KW-1185">Reference proteome</keyword>
<dbReference type="GO" id="GO:0008380">
    <property type="term" value="P:RNA splicing"/>
    <property type="evidence" value="ECO:0007669"/>
    <property type="project" value="UniProtKB-KW"/>
</dbReference>
<evidence type="ECO:0000313" key="11">
    <source>
        <dbReference type="EMBL" id="CAG9335806.1"/>
    </source>
</evidence>
<evidence type="ECO:0000259" key="10">
    <source>
        <dbReference type="Pfam" id="PF22782"/>
    </source>
</evidence>
<organism evidence="11 12">
    <name type="scientific">Blepharisma stoltei</name>
    <dbReference type="NCBI Taxonomy" id="1481888"/>
    <lineage>
        <taxon>Eukaryota</taxon>
        <taxon>Sar</taxon>
        <taxon>Alveolata</taxon>
        <taxon>Ciliophora</taxon>
        <taxon>Postciliodesmatophora</taxon>
        <taxon>Heterotrichea</taxon>
        <taxon>Heterotrichida</taxon>
        <taxon>Blepharismidae</taxon>
        <taxon>Blepharisma</taxon>
    </lineage>
</organism>
<evidence type="ECO:0000256" key="4">
    <source>
        <dbReference type="ARBA" id="ARBA00022490"/>
    </source>
</evidence>
<dbReference type="EMBL" id="CAJZBQ010000063">
    <property type="protein sequence ID" value="CAG9335806.1"/>
    <property type="molecule type" value="Genomic_DNA"/>
</dbReference>
<comment type="subcellular location">
    <subcellularLocation>
        <location evidence="2">Cytoplasm</location>
    </subcellularLocation>
    <subcellularLocation>
        <location evidence="1">Nucleus</location>
    </subcellularLocation>
</comment>
<keyword evidence="4" id="KW-0963">Cytoplasm</keyword>
<dbReference type="GO" id="GO:0006397">
    <property type="term" value="P:mRNA processing"/>
    <property type="evidence" value="ECO:0007669"/>
    <property type="project" value="UniProtKB-KW"/>
</dbReference>
<keyword evidence="5" id="KW-0507">mRNA processing</keyword>
<evidence type="ECO:0000256" key="9">
    <source>
        <dbReference type="SAM" id="MobiDB-lite"/>
    </source>
</evidence>